<dbReference type="AlphaFoldDB" id="A0A8K0CIY2"/>
<evidence type="ECO:0000313" key="2">
    <source>
        <dbReference type="Proteomes" id="UP000801492"/>
    </source>
</evidence>
<feature type="non-terminal residue" evidence="1">
    <location>
        <position position="50"/>
    </location>
</feature>
<dbReference type="OrthoDB" id="10356044at2759"/>
<keyword evidence="2" id="KW-1185">Reference proteome</keyword>
<evidence type="ECO:0000313" key="1">
    <source>
        <dbReference type="EMBL" id="KAF2886551.1"/>
    </source>
</evidence>
<reference evidence="1" key="1">
    <citation type="submission" date="2019-08" db="EMBL/GenBank/DDBJ databases">
        <title>The genome of the North American firefly Photinus pyralis.</title>
        <authorList>
            <consortium name="Photinus pyralis genome working group"/>
            <person name="Fallon T.R."/>
            <person name="Sander Lower S.E."/>
            <person name="Weng J.-K."/>
        </authorList>
    </citation>
    <scope>NUCLEOTIDE SEQUENCE</scope>
    <source>
        <strain evidence="1">TRF0915ILg1</strain>
        <tissue evidence="1">Whole body</tissue>
    </source>
</reference>
<protein>
    <submittedName>
        <fullName evidence="1">Uncharacterized protein</fullName>
    </submittedName>
</protein>
<sequence length="50" mass="6037">MRIQAFKFMSNEYRLFPMRFQFNLCSYAEKNEFGLHTMFECGNFSCPVKP</sequence>
<name>A0A8K0CIY2_IGNLU</name>
<dbReference type="Proteomes" id="UP000801492">
    <property type="component" value="Unassembled WGS sequence"/>
</dbReference>
<organism evidence="1 2">
    <name type="scientific">Ignelater luminosus</name>
    <name type="common">Cucubano</name>
    <name type="synonym">Pyrophorus luminosus</name>
    <dbReference type="NCBI Taxonomy" id="2038154"/>
    <lineage>
        <taxon>Eukaryota</taxon>
        <taxon>Metazoa</taxon>
        <taxon>Ecdysozoa</taxon>
        <taxon>Arthropoda</taxon>
        <taxon>Hexapoda</taxon>
        <taxon>Insecta</taxon>
        <taxon>Pterygota</taxon>
        <taxon>Neoptera</taxon>
        <taxon>Endopterygota</taxon>
        <taxon>Coleoptera</taxon>
        <taxon>Polyphaga</taxon>
        <taxon>Elateriformia</taxon>
        <taxon>Elateroidea</taxon>
        <taxon>Elateridae</taxon>
        <taxon>Agrypninae</taxon>
        <taxon>Pyrophorini</taxon>
        <taxon>Ignelater</taxon>
    </lineage>
</organism>
<gene>
    <name evidence="1" type="ORF">ILUMI_19622</name>
</gene>
<proteinExistence type="predicted"/>
<dbReference type="EMBL" id="VTPC01087324">
    <property type="protein sequence ID" value="KAF2886551.1"/>
    <property type="molecule type" value="Genomic_DNA"/>
</dbReference>
<comment type="caution">
    <text evidence="1">The sequence shown here is derived from an EMBL/GenBank/DDBJ whole genome shotgun (WGS) entry which is preliminary data.</text>
</comment>
<accession>A0A8K0CIY2</accession>